<dbReference type="AlphaFoldDB" id="R7G7C6"/>
<organism evidence="1 2">
    <name type="scientific">Amedibacillus dolichus CAG:375</name>
    <dbReference type="NCBI Taxonomy" id="1263076"/>
    <lineage>
        <taxon>Bacteria</taxon>
        <taxon>Bacillati</taxon>
        <taxon>Bacillota</taxon>
        <taxon>Erysipelotrichia</taxon>
        <taxon>Erysipelotrichales</taxon>
        <taxon>Erysipelotrichaceae</taxon>
        <taxon>Amedibacillus</taxon>
    </lineage>
</organism>
<name>R7G7C6_9FIRM</name>
<sequence>MTKELIKKSIEYLLERAWEKPNEARYYLEQLPYNKDSDCDETVHYFISKLEYQIKKENREYYDYYVDDLIEHYFVNQEYYEF</sequence>
<gene>
    <name evidence="1" type="ORF">BN631_01510</name>
</gene>
<accession>R7G7C6</accession>
<evidence type="ECO:0000313" key="1">
    <source>
        <dbReference type="EMBL" id="CDE23040.1"/>
    </source>
</evidence>
<dbReference type="Proteomes" id="UP000018093">
    <property type="component" value="Unassembled WGS sequence"/>
</dbReference>
<reference evidence="1" key="1">
    <citation type="submission" date="2012-11" db="EMBL/GenBank/DDBJ databases">
        <title>Dependencies among metagenomic species, viruses, plasmids and units of genetic variation.</title>
        <authorList>
            <person name="Nielsen H.B."/>
            <person name="Almeida M."/>
            <person name="Juncker A.S."/>
            <person name="Rasmussen S."/>
            <person name="Li J."/>
            <person name="Sunagawa S."/>
            <person name="Plichta D."/>
            <person name="Gautier L."/>
            <person name="Le Chatelier E."/>
            <person name="Peletier E."/>
            <person name="Bonde I."/>
            <person name="Nielsen T."/>
            <person name="Manichanh C."/>
            <person name="Arumugam M."/>
            <person name="Batto J."/>
            <person name="Santos M.B.Q.D."/>
            <person name="Blom N."/>
            <person name="Borruel N."/>
            <person name="Burgdorf K.S."/>
            <person name="Boumezbeur F."/>
            <person name="Casellas F."/>
            <person name="Dore J."/>
            <person name="Guarner F."/>
            <person name="Hansen T."/>
            <person name="Hildebrand F."/>
            <person name="Kaas R.S."/>
            <person name="Kennedy S."/>
            <person name="Kristiansen K."/>
            <person name="Kultima J.R."/>
            <person name="Leonard P."/>
            <person name="Levenez F."/>
            <person name="Lund O."/>
            <person name="Moumen B."/>
            <person name="Le Paslier D."/>
            <person name="Pons N."/>
            <person name="Pedersen O."/>
            <person name="Prifti E."/>
            <person name="Qin J."/>
            <person name="Raes J."/>
            <person name="Tap J."/>
            <person name="Tims S."/>
            <person name="Ussery D.W."/>
            <person name="Yamada T."/>
            <person name="MetaHit consortium"/>
            <person name="Renault P."/>
            <person name="Sicheritz-Ponten T."/>
            <person name="Bork P."/>
            <person name="Wang J."/>
            <person name="Brunak S."/>
            <person name="Ehrlich S.D."/>
        </authorList>
    </citation>
    <scope>NUCLEOTIDE SEQUENCE [LARGE SCALE GENOMIC DNA]</scope>
</reference>
<dbReference type="EMBL" id="CBIN010000186">
    <property type="protein sequence ID" value="CDE23040.1"/>
    <property type="molecule type" value="Genomic_DNA"/>
</dbReference>
<evidence type="ECO:0000313" key="2">
    <source>
        <dbReference type="Proteomes" id="UP000018093"/>
    </source>
</evidence>
<proteinExistence type="predicted"/>
<comment type="caution">
    <text evidence="1">The sequence shown here is derived from an EMBL/GenBank/DDBJ whole genome shotgun (WGS) entry which is preliminary data.</text>
</comment>
<protein>
    <submittedName>
        <fullName evidence="1">Uncharacterized protein</fullName>
    </submittedName>
</protein>
<dbReference type="RefSeq" id="WP_022420761.1">
    <property type="nucleotide sequence ID" value="NZ_FR898595.1"/>
</dbReference>